<dbReference type="InterPro" id="IPR001394">
    <property type="entry name" value="Peptidase_C19_UCH"/>
</dbReference>
<keyword evidence="5" id="KW-0645">Protease</keyword>
<keyword evidence="7" id="KW-0378">Hydrolase</keyword>
<dbReference type="EC" id="3.4.19.12" evidence="4"/>
<dbReference type="GO" id="GO:0005829">
    <property type="term" value="C:cytosol"/>
    <property type="evidence" value="ECO:0007669"/>
    <property type="project" value="TreeGrafter"/>
</dbReference>
<dbReference type="STRING" id="7398.A0A1A9ZF03"/>
<feature type="region of interest" description="Disordered" evidence="14">
    <location>
        <begin position="1066"/>
        <end position="1111"/>
    </location>
</feature>
<organism evidence="16 17">
    <name type="scientific">Glossina pallidipes</name>
    <name type="common">Tsetse fly</name>
    <dbReference type="NCBI Taxonomy" id="7398"/>
    <lineage>
        <taxon>Eukaryota</taxon>
        <taxon>Metazoa</taxon>
        <taxon>Ecdysozoa</taxon>
        <taxon>Arthropoda</taxon>
        <taxon>Hexapoda</taxon>
        <taxon>Insecta</taxon>
        <taxon>Pterygota</taxon>
        <taxon>Neoptera</taxon>
        <taxon>Endopterygota</taxon>
        <taxon>Diptera</taxon>
        <taxon>Brachycera</taxon>
        <taxon>Muscomorpha</taxon>
        <taxon>Hippoboscoidea</taxon>
        <taxon>Glossinidae</taxon>
        <taxon>Glossina</taxon>
    </lineage>
</organism>
<dbReference type="GO" id="GO:0016579">
    <property type="term" value="P:protein deubiquitination"/>
    <property type="evidence" value="ECO:0007669"/>
    <property type="project" value="InterPro"/>
</dbReference>
<dbReference type="PROSITE" id="PS00972">
    <property type="entry name" value="USP_1"/>
    <property type="match status" value="1"/>
</dbReference>
<evidence type="ECO:0000256" key="14">
    <source>
        <dbReference type="SAM" id="MobiDB-lite"/>
    </source>
</evidence>
<dbReference type="GO" id="GO:0006508">
    <property type="term" value="P:proteolysis"/>
    <property type="evidence" value="ECO:0007669"/>
    <property type="project" value="UniProtKB-KW"/>
</dbReference>
<evidence type="ECO:0000259" key="15">
    <source>
        <dbReference type="PROSITE" id="PS50235"/>
    </source>
</evidence>
<evidence type="ECO:0000313" key="16">
    <source>
        <dbReference type="EnsemblMetazoa" id="GPAI012596-PA"/>
    </source>
</evidence>
<dbReference type="InterPro" id="IPR050164">
    <property type="entry name" value="Peptidase_C19"/>
</dbReference>
<dbReference type="SUPFAM" id="SSF54001">
    <property type="entry name" value="Cysteine proteinases"/>
    <property type="match status" value="1"/>
</dbReference>
<dbReference type="PROSITE" id="PS50235">
    <property type="entry name" value="USP_3"/>
    <property type="match status" value="1"/>
</dbReference>
<name>A0A1A9ZF03_GLOPL</name>
<evidence type="ECO:0000256" key="3">
    <source>
        <dbReference type="ARBA" id="ARBA00009085"/>
    </source>
</evidence>
<dbReference type="InterPro" id="IPR038765">
    <property type="entry name" value="Papain-like_cys_pep_sf"/>
</dbReference>
<proteinExistence type="inferred from homology"/>
<feature type="compositionally biased region" description="Polar residues" evidence="14">
    <location>
        <begin position="746"/>
        <end position="758"/>
    </location>
</feature>
<keyword evidence="6" id="KW-0833">Ubl conjugation pathway</keyword>
<evidence type="ECO:0000256" key="13">
    <source>
        <dbReference type="ARBA" id="ARBA00043009"/>
    </source>
</evidence>
<evidence type="ECO:0000256" key="7">
    <source>
        <dbReference type="ARBA" id="ARBA00022801"/>
    </source>
</evidence>
<dbReference type="PANTHER" id="PTHR24006">
    <property type="entry name" value="UBIQUITIN CARBOXYL-TERMINAL HYDROLASE"/>
    <property type="match status" value="1"/>
</dbReference>
<feature type="compositionally biased region" description="Polar residues" evidence="14">
    <location>
        <begin position="799"/>
        <end position="827"/>
    </location>
</feature>
<feature type="domain" description="USP" evidence="15">
    <location>
        <begin position="277"/>
        <end position="581"/>
    </location>
</feature>
<evidence type="ECO:0000256" key="8">
    <source>
        <dbReference type="ARBA" id="ARBA00022807"/>
    </source>
</evidence>
<protein>
    <recommendedName>
        <fullName evidence="9">Ubiquitin carboxyl-terminal hydrolase 36</fullName>
        <ecNumber evidence="4">3.4.19.12</ecNumber>
    </recommendedName>
    <alternativeName>
        <fullName evidence="12">Deubiquitinating enzyme 36</fullName>
    </alternativeName>
    <alternativeName>
        <fullName evidence="11">Protein scrawny</fullName>
    </alternativeName>
    <alternativeName>
        <fullName evidence="10">Ubiquitin thioesterase 36</fullName>
    </alternativeName>
    <alternativeName>
        <fullName evidence="13">Ubiquitin-specific-processing protease 36</fullName>
    </alternativeName>
</protein>
<dbReference type="GO" id="GO:0005730">
    <property type="term" value="C:nucleolus"/>
    <property type="evidence" value="ECO:0007669"/>
    <property type="project" value="UniProtKB-SubCell"/>
</dbReference>
<reference evidence="17" key="1">
    <citation type="submission" date="2014-03" db="EMBL/GenBank/DDBJ databases">
        <authorList>
            <person name="Aksoy S."/>
            <person name="Warren W."/>
            <person name="Wilson R.K."/>
        </authorList>
    </citation>
    <scope>NUCLEOTIDE SEQUENCE [LARGE SCALE GENOMIC DNA]</scope>
    <source>
        <strain evidence="17">IAEA</strain>
    </source>
</reference>
<evidence type="ECO:0000256" key="1">
    <source>
        <dbReference type="ARBA" id="ARBA00000707"/>
    </source>
</evidence>
<dbReference type="GO" id="GO:0042981">
    <property type="term" value="P:regulation of apoptotic process"/>
    <property type="evidence" value="ECO:0007669"/>
    <property type="project" value="TreeGrafter"/>
</dbReference>
<dbReference type="EnsemblMetazoa" id="GPAI012596-RA">
    <property type="protein sequence ID" value="GPAI012596-PA"/>
    <property type="gene ID" value="GPAI012596"/>
</dbReference>
<dbReference type="FunFam" id="3.90.70.10:FF:000119">
    <property type="entry name" value="Ubiquitin specific peptidase 36"/>
    <property type="match status" value="1"/>
</dbReference>
<dbReference type="Pfam" id="PF00443">
    <property type="entry name" value="UCH"/>
    <property type="match status" value="1"/>
</dbReference>
<feature type="region of interest" description="Disordered" evidence="14">
    <location>
        <begin position="868"/>
        <end position="929"/>
    </location>
</feature>
<dbReference type="VEuPathDB" id="VectorBase:GPAI012596"/>
<evidence type="ECO:0000256" key="6">
    <source>
        <dbReference type="ARBA" id="ARBA00022786"/>
    </source>
</evidence>
<dbReference type="Proteomes" id="UP000092445">
    <property type="component" value="Unassembled WGS sequence"/>
</dbReference>
<evidence type="ECO:0000256" key="4">
    <source>
        <dbReference type="ARBA" id="ARBA00012759"/>
    </source>
</evidence>
<evidence type="ECO:0000256" key="5">
    <source>
        <dbReference type="ARBA" id="ARBA00022670"/>
    </source>
</evidence>
<accession>A0A1A9ZF03</accession>
<evidence type="ECO:0000256" key="11">
    <source>
        <dbReference type="ARBA" id="ARBA00042154"/>
    </source>
</evidence>
<feature type="compositionally biased region" description="Basic and acidic residues" evidence="14">
    <location>
        <begin position="1084"/>
        <end position="1096"/>
    </location>
</feature>
<dbReference type="AlphaFoldDB" id="A0A1A9ZF03"/>
<sequence length="1258" mass="138884">MPVSVVCETTANVNAAIRESLGNGGGCSTSSTSVSDDAKAIANVSCSVANSDDGESLQNKLVASAKRVLLSKLEYEEVNNYGQAVLDNLKSKYIVLKPSGHNNCSNNENGSASPAACNQNNTENGANGDGGAAGCGEMLIDFDEKENCEIFIFEIIYSMRATVFDYFALWLIYRFILRPLYNFIVKTFLSPKSTKTNDNELLCSCSSSTPSHSNSYTICTCSDIPDINGNTATSATSLGRKRVNNPNELPQPKRILYPRGSVRIGWKAAGHKWDVGVGMINLGNTCYLNSTLQALFHVPSMANWLMSDTTHMDRCDIADAGCIICAMAKTLHASQTSQSAIRPYYVYSKLKSICKHLVVGRQEDAHEFLRYLVEAMEKSYLLRFRNYKELDQFSKETTPLNQILGGYLKSAVRCLACDHVSVTFQHFQDLLLDIRKADTVEEALECYFSRERLEDMGYKCESCKKKVSATKQFSLERAPIALCIQLKRFSMLGTKLIKQISIKPRLDLTKYLSRKASEQQLTYRLVAMVTHLGASQHCGHYTAIGLTESGTYYNYDDSYVRPIPVQDVCKTNAYIIFYEMDTQPQRVATSTQISETQTAEKEYAQSVKVNGHVLGNNTQRMIGPQLPPSGLPNYPHTTNGSPLASLTNGGKISVNRASAISRCSSNSTNNCKIATQFKNNISNNVSPTCGKTSATTFLITSASVTSTSNSSNFAGLKNNDVTINNNVHHGMATEKYQETSPAKSLLANTTNKRQTAIATNDKESSSSDEDEIVSSSNSSMQVVTPQAVLPSMPKLGAEVTTSTKSPNPSINKSSQPPIATKNNACNKKSQPALLKSLVPYGSETDDEADASSALSPAISTPAEQLLLQQQQQQPKRLAPNSSKRHQCNSASSNNCSGNSNDNNNNDDANANDPENKPTKGSKMKKAASTTTISNLALTSKSSVKSIDSSKTMKRAATDGAIDEIFNSTITAITNGQTPSKKSQYKSQNKSFTASTCDSSSDSEENNSRQKSSNTARPTLKRPHSTPPSPPVIKSKVGNWQVTTIPTSTVVTSSCTSSMTAVNGTVTEKPVKNPKNPFAGNKHPISHETKRSKKETTNKTFAGHGYQRDASSDSAVNEMLKQSHRGYGAPVLSWNGRPAEIEKEIIDEVREQRHRDRQYDDENDMDRGRQKKMKSQINNCRTPDFNPFQEQENQKRWRRFHQNSHQHHHRHHHQQHPYIGVGNFRRNFQRNKFKFQRFQHKFPKRNFATINVLHTRRDS</sequence>
<comment type="catalytic activity">
    <reaction evidence="1">
        <text>Thiol-dependent hydrolysis of ester, thioester, amide, peptide and isopeptide bonds formed by the C-terminal Gly of ubiquitin (a 76-residue protein attached to proteins as an intracellular targeting signal).</text>
        <dbReference type="EC" id="3.4.19.12"/>
    </reaction>
</comment>
<keyword evidence="17" id="KW-1185">Reference proteome</keyword>
<feature type="region of interest" description="Disordered" evidence="14">
    <location>
        <begin position="973"/>
        <end position="1037"/>
    </location>
</feature>
<feature type="compositionally biased region" description="Low complexity" evidence="14">
    <location>
        <begin position="979"/>
        <end position="990"/>
    </location>
</feature>
<feature type="compositionally biased region" description="Low complexity" evidence="14">
    <location>
        <begin position="888"/>
        <end position="912"/>
    </location>
</feature>
<keyword evidence="8" id="KW-0788">Thiol protease</keyword>
<evidence type="ECO:0000256" key="10">
    <source>
        <dbReference type="ARBA" id="ARBA00041300"/>
    </source>
</evidence>
<reference evidence="16" key="2">
    <citation type="submission" date="2020-05" db="UniProtKB">
        <authorList>
            <consortium name="EnsemblMetazoa"/>
        </authorList>
    </citation>
    <scope>IDENTIFICATION</scope>
    <source>
        <strain evidence="16">IAEA</strain>
    </source>
</reference>
<feature type="region of interest" description="Disordered" evidence="14">
    <location>
        <begin position="746"/>
        <end position="827"/>
    </location>
</feature>
<evidence type="ECO:0000313" key="17">
    <source>
        <dbReference type="Proteomes" id="UP000092445"/>
    </source>
</evidence>
<evidence type="ECO:0000256" key="2">
    <source>
        <dbReference type="ARBA" id="ARBA00004604"/>
    </source>
</evidence>
<evidence type="ECO:0000256" key="12">
    <source>
        <dbReference type="ARBA" id="ARBA00042420"/>
    </source>
</evidence>
<comment type="subcellular location">
    <subcellularLocation>
        <location evidence="2">Nucleus</location>
        <location evidence="2">Nucleolus</location>
    </subcellularLocation>
</comment>
<dbReference type="PANTHER" id="PTHR24006:SF758">
    <property type="entry name" value="UBIQUITIN CARBOXYL-TERMINAL HYDROLASE 36"/>
    <property type="match status" value="1"/>
</dbReference>
<dbReference type="PROSITE" id="PS00973">
    <property type="entry name" value="USP_2"/>
    <property type="match status" value="1"/>
</dbReference>
<dbReference type="GO" id="GO:0004843">
    <property type="term" value="F:cysteine-type deubiquitinase activity"/>
    <property type="evidence" value="ECO:0007669"/>
    <property type="project" value="UniProtKB-EC"/>
</dbReference>
<dbReference type="InterPro" id="IPR028889">
    <property type="entry name" value="USP"/>
</dbReference>
<dbReference type="InterPro" id="IPR018200">
    <property type="entry name" value="USP_CS"/>
</dbReference>
<evidence type="ECO:0000256" key="9">
    <source>
        <dbReference type="ARBA" id="ARBA00039432"/>
    </source>
</evidence>
<dbReference type="Gene3D" id="3.90.70.10">
    <property type="entry name" value="Cysteine proteinases"/>
    <property type="match status" value="1"/>
</dbReference>
<feature type="region of interest" description="Disordered" evidence="14">
    <location>
        <begin position="1147"/>
        <end position="1186"/>
    </location>
</feature>
<feature type="compositionally biased region" description="Basic and acidic residues" evidence="14">
    <location>
        <begin position="1147"/>
        <end position="1167"/>
    </location>
</feature>
<comment type="similarity">
    <text evidence="3">Belongs to the peptidase C19 family.</text>
</comment>